<dbReference type="GO" id="GO:0020037">
    <property type="term" value="F:heme binding"/>
    <property type="evidence" value="ECO:0007669"/>
    <property type="project" value="InterPro"/>
</dbReference>
<comment type="similarity">
    <text evidence="2 6">Belongs to the cytochrome P450 family.</text>
</comment>
<dbReference type="EMBL" id="KQ947419">
    <property type="protein sequence ID" value="KUJ15032.1"/>
    <property type="molecule type" value="Genomic_DNA"/>
</dbReference>
<dbReference type="InterPro" id="IPR002403">
    <property type="entry name" value="Cyt_P450_E_grp-IV"/>
</dbReference>
<keyword evidence="3 5" id="KW-0479">Metal-binding</keyword>
<reference evidence="8 9" key="1">
    <citation type="submission" date="2015-10" db="EMBL/GenBank/DDBJ databases">
        <title>Full genome of DAOMC 229536 Phialocephala scopiformis, a fungal endophyte of spruce producing the potent anti-insectan compound rugulosin.</title>
        <authorList>
            <consortium name="DOE Joint Genome Institute"/>
            <person name="Walker A.K."/>
            <person name="Frasz S.L."/>
            <person name="Seifert K.A."/>
            <person name="Miller J.D."/>
            <person name="Mondo S.J."/>
            <person name="Labutti K."/>
            <person name="Lipzen A."/>
            <person name="Dockter R."/>
            <person name="Kennedy M."/>
            <person name="Grigoriev I.V."/>
            <person name="Spatafora J.W."/>
        </authorList>
    </citation>
    <scope>NUCLEOTIDE SEQUENCE [LARGE SCALE GENOMIC DNA]</scope>
    <source>
        <strain evidence="8 9">CBS 120377</strain>
    </source>
</reference>
<feature type="chain" id="PRO_5008267915" evidence="7">
    <location>
        <begin position="20"/>
        <end position="401"/>
    </location>
</feature>
<dbReference type="STRING" id="149040.A0A194X5E2"/>
<sequence>MTVLVLCVAFVWFLKQVQVAFFSDLSPIPNAHFTVPLSRLWILHKRWKNRQNRARLAAHQKLGPVVRIGPRELSVNCIDDGVRTIYGSAFDKDAWYAKAFRGHEKPYMFTMISSKAHAERKRMFANVYSKSYIQKSSRWSEMAYTIISGRLRDEMISWADSDIVVDVLERSKACLMDLTSAWIFGLKHGTNFIQNVKEAEEFFTPFRRTFGGFFWRTLEQTLSMELLDHMVAGHDATGITVTYLLYEISQRSSLQRRLKIEIQAHWKIGQKNCAEQLEKLPLLDAVLMETLRLYSANLGPWPRVAPSSIRLGKFSNIPKGTIISASSYALHKNDKVFPCPEKWLPERWLDASETQRKEMMRWFWAFGSGSRMCIGSHLAIYSKSPVSCASSGVLSANAVQT</sequence>
<organism evidence="8 9">
    <name type="scientific">Mollisia scopiformis</name>
    <name type="common">Conifer needle endophyte fungus</name>
    <name type="synonym">Phialocephala scopiformis</name>
    <dbReference type="NCBI Taxonomy" id="149040"/>
    <lineage>
        <taxon>Eukaryota</taxon>
        <taxon>Fungi</taxon>
        <taxon>Dikarya</taxon>
        <taxon>Ascomycota</taxon>
        <taxon>Pezizomycotina</taxon>
        <taxon>Leotiomycetes</taxon>
        <taxon>Helotiales</taxon>
        <taxon>Mollisiaceae</taxon>
        <taxon>Mollisia</taxon>
    </lineage>
</organism>
<dbReference type="PANTHER" id="PTHR24305">
    <property type="entry name" value="CYTOCHROME P450"/>
    <property type="match status" value="1"/>
</dbReference>
<keyword evidence="6" id="KW-0560">Oxidoreductase</keyword>
<dbReference type="InParanoid" id="A0A194X5E2"/>
<dbReference type="RefSeq" id="XP_018069387.1">
    <property type="nucleotide sequence ID" value="XM_018216988.1"/>
</dbReference>
<keyword evidence="5 6" id="KW-0349">Heme</keyword>
<evidence type="ECO:0000256" key="5">
    <source>
        <dbReference type="PIRSR" id="PIRSR602403-1"/>
    </source>
</evidence>
<proteinExistence type="inferred from homology"/>
<dbReference type="OrthoDB" id="1470350at2759"/>
<dbReference type="GO" id="GO:0016705">
    <property type="term" value="F:oxidoreductase activity, acting on paired donors, with incorporation or reduction of molecular oxygen"/>
    <property type="evidence" value="ECO:0007669"/>
    <property type="project" value="InterPro"/>
</dbReference>
<keyword evidence="4 5" id="KW-0408">Iron</keyword>
<evidence type="ECO:0000256" key="2">
    <source>
        <dbReference type="ARBA" id="ARBA00010617"/>
    </source>
</evidence>
<keyword evidence="7" id="KW-0732">Signal</keyword>
<dbReference type="InterPro" id="IPR001128">
    <property type="entry name" value="Cyt_P450"/>
</dbReference>
<keyword evidence="9" id="KW-1185">Reference proteome</keyword>
<comment type="cofactor">
    <cofactor evidence="1 5">
        <name>heme</name>
        <dbReference type="ChEBI" id="CHEBI:30413"/>
    </cofactor>
</comment>
<evidence type="ECO:0000313" key="8">
    <source>
        <dbReference type="EMBL" id="KUJ15032.1"/>
    </source>
</evidence>
<dbReference type="GO" id="GO:0005506">
    <property type="term" value="F:iron ion binding"/>
    <property type="evidence" value="ECO:0007669"/>
    <property type="project" value="InterPro"/>
</dbReference>
<feature type="signal peptide" evidence="7">
    <location>
        <begin position="1"/>
        <end position="19"/>
    </location>
</feature>
<dbReference type="PANTHER" id="PTHR24305:SF166">
    <property type="entry name" value="CYTOCHROME P450 12A4, MITOCHONDRIAL-RELATED"/>
    <property type="match status" value="1"/>
</dbReference>
<dbReference type="PRINTS" id="PR00465">
    <property type="entry name" value="EP450IV"/>
</dbReference>
<evidence type="ECO:0000256" key="1">
    <source>
        <dbReference type="ARBA" id="ARBA00001971"/>
    </source>
</evidence>
<dbReference type="Proteomes" id="UP000070700">
    <property type="component" value="Unassembled WGS sequence"/>
</dbReference>
<accession>A0A194X5E2</accession>
<dbReference type="PRINTS" id="PR00385">
    <property type="entry name" value="P450"/>
</dbReference>
<evidence type="ECO:0000256" key="4">
    <source>
        <dbReference type="ARBA" id="ARBA00023004"/>
    </source>
</evidence>
<evidence type="ECO:0000256" key="6">
    <source>
        <dbReference type="RuleBase" id="RU000461"/>
    </source>
</evidence>
<evidence type="ECO:0000256" key="7">
    <source>
        <dbReference type="SAM" id="SignalP"/>
    </source>
</evidence>
<dbReference type="AlphaFoldDB" id="A0A194X5E2"/>
<dbReference type="Pfam" id="PF00067">
    <property type="entry name" value="p450"/>
    <property type="match status" value="1"/>
</dbReference>
<evidence type="ECO:0000256" key="3">
    <source>
        <dbReference type="ARBA" id="ARBA00022723"/>
    </source>
</evidence>
<evidence type="ECO:0000313" key="9">
    <source>
        <dbReference type="Proteomes" id="UP000070700"/>
    </source>
</evidence>
<dbReference type="InterPro" id="IPR050121">
    <property type="entry name" value="Cytochrome_P450_monoxygenase"/>
</dbReference>
<name>A0A194X5E2_MOLSC</name>
<dbReference type="InterPro" id="IPR036396">
    <property type="entry name" value="Cyt_P450_sf"/>
</dbReference>
<dbReference type="PROSITE" id="PS00086">
    <property type="entry name" value="CYTOCHROME_P450"/>
    <property type="match status" value="1"/>
</dbReference>
<feature type="binding site" description="axial binding residue" evidence="5">
    <location>
        <position position="373"/>
    </location>
    <ligand>
        <name>heme</name>
        <dbReference type="ChEBI" id="CHEBI:30413"/>
    </ligand>
    <ligandPart>
        <name>Fe</name>
        <dbReference type="ChEBI" id="CHEBI:18248"/>
    </ligandPart>
</feature>
<dbReference type="GeneID" id="28826714"/>
<dbReference type="Gene3D" id="1.10.630.10">
    <property type="entry name" value="Cytochrome P450"/>
    <property type="match status" value="2"/>
</dbReference>
<dbReference type="InterPro" id="IPR017972">
    <property type="entry name" value="Cyt_P450_CS"/>
</dbReference>
<dbReference type="GO" id="GO:0004497">
    <property type="term" value="F:monooxygenase activity"/>
    <property type="evidence" value="ECO:0007669"/>
    <property type="project" value="UniProtKB-KW"/>
</dbReference>
<protein>
    <submittedName>
        <fullName evidence="8">Cytochrome P450</fullName>
    </submittedName>
</protein>
<gene>
    <name evidence="8" type="ORF">LY89DRAFT_698528</name>
</gene>
<keyword evidence="6" id="KW-0503">Monooxygenase</keyword>
<dbReference type="SUPFAM" id="SSF48264">
    <property type="entry name" value="Cytochrome P450"/>
    <property type="match status" value="1"/>
</dbReference>
<dbReference type="KEGG" id="psco:LY89DRAFT_698528"/>